<dbReference type="PROSITE" id="PS50010">
    <property type="entry name" value="DH_2"/>
    <property type="match status" value="1"/>
</dbReference>
<dbReference type="Gene3D" id="1.20.900.10">
    <property type="entry name" value="Dbl homology (DH) domain"/>
    <property type="match status" value="1"/>
</dbReference>
<proteinExistence type="predicted"/>
<reference evidence="2 3" key="1">
    <citation type="submission" date="2016-03" db="EMBL/GenBank/DDBJ databases">
        <authorList>
            <person name="Devillers H."/>
        </authorList>
    </citation>
    <scope>NUCLEOTIDE SEQUENCE [LARGE SCALE GENOMIC DNA]</scope>
    <source>
        <strain evidence="2">CBS 6772</strain>
    </source>
</reference>
<dbReference type="AlphaFoldDB" id="A0A1G4MBH5"/>
<evidence type="ECO:0000313" key="2">
    <source>
        <dbReference type="EMBL" id="SCW01175.1"/>
    </source>
</evidence>
<dbReference type="InterPro" id="IPR000219">
    <property type="entry name" value="DH_dom"/>
</dbReference>
<dbReference type="Proteomes" id="UP000190831">
    <property type="component" value="Chromosome D"/>
</dbReference>
<gene>
    <name evidence="2" type="ORF">LAFE_0D06744G</name>
</gene>
<evidence type="ECO:0000313" key="3">
    <source>
        <dbReference type="Proteomes" id="UP000190831"/>
    </source>
</evidence>
<dbReference type="Gene3D" id="1.20.1270.60">
    <property type="entry name" value="Arfaptin homology (AH) domain/BAR domain"/>
    <property type="match status" value="1"/>
</dbReference>
<feature type="domain" description="DH" evidence="1">
    <location>
        <begin position="120"/>
        <end position="335"/>
    </location>
</feature>
<dbReference type="STRING" id="4955.A0A1G4MBH5"/>
<accession>A0A1G4MBH5</accession>
<name>A0A1G4MBH5_LACFM</name>
<dbReference type="InterPro" id="IPR035899">
    <property type="entry name" value="DBL_dom_sf"/>
</dbReference>
<dbReference type="GO" id="GO:0005085">
    <property type="term" value="F:guanyl-nucleotide exchange factor activity"/>
    <property type="evidence" value="ECO:0007669"/>
    <property type="project" value="InterPro"/>
</dbReference>
<dbReference type="OMA" id="YKNDYFH"/>
<protein>
    <submittedName>
        <fullName evidence="2">LAFE_0D06744g1_1</fullName>
    </submittedName>
</protein>
<dbReference type="OrthoDB" id="10256089at2759"/>
<sequence length="659" mass="76486">MIKSTRSIYQLDYPANATLTPIRDESQEYFPDDTIKREKPPVSSSLGEYVNPYARSLWFSLDNFRVNQDRIRALNVPSENHILTADMRSRHASCEWHEKMSPIKMQVEQQSTEIPQDCKLFLETMTELIESEEHYSSVLDLSNTVYRKELLSNKKLLQKLLINDDRDEILLFGNLDTISSLSKILVRTLRKYIGECCQRTIVSDLSLLLQIDASEFHNLITLFDPSVFLESHLTKIRSTYAAYSMCYNEQLKLISHMKKLSAKDFYNWYELCLVDANYIKLEDILALPLLHMNEMTNILLKLSRVGQNCMSANNHTKLVQFIKDFDCFSTELQSRVDDNNALSTSKHSTTSEKSSIHGTCGNLLSAPSSNHCGSSDCYFSSSSSRYSEHSSYLTEFDVCKPAYSEGPDGTGLQNATLNDWIDKFTKVQSGLKKLEKEISGNNLNFILDKNLEQAKKWRYIMEFESPNHLLTQHANVDSIYESYVEKIHQQRLNTMILKLNDLQERVLDPICKIKTLCAPVKEKIQDLKVFKKDYMAFLEGQSKNDVKRKLIAKHFKELQTELLHQLPIFLDLVNKSIELILFAFNEVMMKYMEILSGGKMFLDKELQLIYSGERELGDHFDILQFFSSSRFYTKQLVRDCWRHDKIHRASEVLRKLFEL</sequence>
<keyword evidence="3" id="KW-1185">Reference proteome</keyword>
<dbReference type="SUPFAM" id="SSF48065">
    <property type="entry name" value="DBL homology domain (DH-domain)"/>
    <property type="match status" value="1"/>
</dbReference>
<dbReference type="EMBL" id="LT598492">
    <property type="protein sequence ID" value="SCW01175.1"/>
    <property type="molecule type" value="Genomic_DNA"/>
</dbReference>
<organism evidence="2 3">
    <name type="scientific">Lachancea fermentati</name>
    <name type="common">Zygosaccharomyces fermentati</name>
    <dbReference type="NCBI Taxonomy" id="4955"/>
    <lineage>
        <taxon>Eukaryota</taxon>
        <taxon>Fungi</taxon>
        <taxon>Dikarya</taxon>
        <taxon>Ascomycota</taxon>
        <taxon>Saccharomycotina</taxon>
        <taxon>Saccharomycetes</taxon>
        <taxon>Saccharomycetales</taxon>
        <taxon>Saccharomycetaceae</taxon>
        <taxon>Lachancea</taxon>
    </lineage>
</organism>
<evidence type="ECO:0000259" key="1">
    <source>
        <dbReference type="PROSITE" id="PS50010"/>
    </source>
</evidence>
<dbReference type="InterPro" id="IPR027267">
    <property type="entry name" value="AH/BAR_dom_sf"/>
</dbReference>